<dbReference type="Pfam" id="PF02254">
    <property type="entry name" value="TrkA_N"/>
    <property type="match status" value="1"/>
</dbReference>
<evidence type="ECO:0000313" key="9">
    <source>
        <dbReference type="EMBL" id="GAA0586163.1"/>
    </source>
</evidence>
<feature type="transmembrane region" description="Helical" evidence="7">
    <location>
        <begin position="364"/>
        <end position="388"/>
    </location>
</feature>
<feature type="transmembrane region" description="Helical" evidence="7">
    <location>
        <begin position="331"/>
        <end position="352"/>
    </location>
</feature>
<dbReference type="EMBL" id="BAAAFZ010000034">
    <property type="protein sequence ID" value="GAA0586163.1"/>
    <property type="molecule type" value="Genomic_DNA"/>
</dbReference>
<evidence type="ECO:0000259" key="8">
    <source>
        <dbReference type="PROSITE" id="PS51201"/>
    </source>
</evidence>
<keyword evidence="6 7" id="KW-0472">Membrane</keyword>
<dbReference type="InterPro" id="IPR036291">
    <property type="entry name" value="NAD(P)-bd_dom_sf"/>
</dbReference>
<proteinExistence type="inferred from homology"/>
<dbReference type="InterPro" id="IPR006153">
    <property type="entry name" value="Cation/H_exchanger_TM"/>
</dbReference>
<evidence type="ECO:0000256" key="7">
    <source>
        <dbReference type="SAM" id="Phobius"/>
    </source>
</evidence>
<feature type="domain" description="RCK N-terminal" evidence="8">
    <location>
        <begin position="418"/>
        <end position="535"/>
    </location>
</feature>
<feature type="transmembrane region" description="Helical" evidence="7">
    <location>
        <begin position="119"/>
        <end position="138"/>
    </location>
</feature>
<evidence type="ECO:0000256" key="2">
    <source>
        <dbReference type="ARBA" id="ARBA00005551"/>
    </source>
</evidence>
<feature type="transmembrane region" description="Helical" evidence="7">
    <location>
        <begin position="150"/>
        <end position="173"/>
    </location>
</feature>
<evidence type="ECO:0000313" key="10">
    <source>
        <dbReference type="Proteomes" id="UP001501588"/>
    </source>
</evidence>
<feature type="transmembrane region" description="Helical" evidence="7">
    <location>
        <begin position="185"/>
        <end position="203"/>
    </location>
</feature>
<name>A0ABP3Q9A6_9PROT</name>
<dbReference type="Proteomes" id="UP001501588">
    <property type="component" value="Unassembled WGS sequence"/>
</dbReference>
<gene>
    <name evidence="9" type="primary">ybaL_2</name>
    <name evidence="9" type="ORF">GCM10009416_25630</name>
</gene>
<feature type="transmembrane region" description="Helical" evidence="7">
    <location>
        <begin position="88"/>
        <end position="113"/>
    </location>
</feature>
<feature type="transmembrane region" description="Helical" evidence="7">
    <location>
        <begin position="223"/>
        <end position="240"/>
    </location>
</feature>
<feature type="transmembrane region" description="Helical" evidence="7">
    <location>
        <begin position="51"/>
        <end position="76"/>
    </location>
</feature>
<dbReference type="InterPro" id="IPR038770">
    <property type="entry name" value="Na+/solute_symporter_sf"/>
</dbReference>
<evidence type="ECO:0000256" key="3">
    <source>
        <dbReference type="ARBA" id="ARBA00022448"/>
    </source>
</evidence>
<organism evidence="9 10">
    <name type="scientific">Craurococcus roseus</name>
    <dbReference type="NCBI Taxonomy" id="77585"/>
    <lineage>
        <taxon>Bacteria</taxon>
        <taxon>Pseudomonadati</taxon>
        <taxon>Pseudomonadota</taxon>
        <taxon>Alphaproteobacteria</taxon>
        <taxon>Acetobacterales</taxon>
        <taxon>Acetobacteraceae</taxon>
        <taxon>Craurococcus</taxon>
    </lineage>
</organism>
<dbReference type="SUPFAM" id="SSF51735">
    <property type="entry name" value="NAD(P)-binding Rossmann-fold domains"/>
    <property type="match status" value="1"/>
</dbReference>
<dbReference type="PANTHER" id="PTHR42751">
    <property type="entry name" value="SODIUM/HYDROGEN EXCHANGER FAMILY/TRKA DOMAIN PROTEIN"/>
    <property type="match status" value="1"/>
</dbReference>
<keyword evidence="4 7" id="KW-0812">Transmembrane</keyword>
<feature type="transmembrane region" description="Helical" evidence="7">
    <location>
        <begin position="303"/>
        <end position="324"/>
    </location>
</feature>
<dbReference type="InterPro" id="IPR003148">
    <property type="entry name" value="RCK_N"/>
</dbReference>
<dbReference type="PANTHER" id="PTHR42751:SF1">
    <property type="entry name" value="CATION_PROTON ANTIPORTER YBAL-RELATED"/>
    <property type="match status" value="1"/>
</dbReference>
<dbReference type="Gene3D" id="1.20.1530.20">
    <property type="match status" value="1"/>
</dbReference>
<evidence type="ECO:0000256" key="5">
    <source>
        <dbReference type="ARBA" id="ARBA00022989"/>
    </source>
</evidence>
<comment type="similarity">
    <text evidence="2">Belongs to the monovalent cation:proton antiporter 2 (CPA2) transporter (TC 2.A.37) family.</text>
</comment>
<reference evidence="10" key="1">
    <citation type="journal article" date="2019" name="Int. J. Syst. Evol. Microbiol.">
        <title>The Global Catalogue of Microorganisms (GCM) 10K type strain sequencing project: providing services to taxonomists for standard genome sequencing and annotation.</title>
        <authorList>
            <consortium name="The Broad Institute Genomics Platform"/>
            <consortium name="The Broad Institute Genome Sequencing Center for Infectious Disease"/>
            <person name="Wu L."/>
            <person name="Ma J."/>
        </authorList>
    </citation>
    <scope>NUCLEOTIDE SEQUENCE [LARGE SCALE GENOMIC DNA]</scope>
    <source>
        <strain evidence="10">JCM 9933</strain>
    </source>
</reference>
<keyword evidence="10" id="KW-1185">Reference proteome</keyword>
<dbReference type="PROSITE" id="PS51201">
    <property type="entry name" value="RCK_N"/>
    <property type="match status" value="1"/>
</dbReference>
<dbReference type="Pfam" id="PF00999">
    <property type="entry name" value="Na_H_Exchanger"/>
    <property type="match status" value="1"/>
</dbReference>
<evidence type="ECO:0000256" key="1">
    <source>
        <dbReference type="ARBA" id="ARBA00004141"/>
    </source>
</evidence>
<keyword evidence="3" id="KW-0813">Transport</keyword>
<comment type="caution">
    <text evidence="9">The sequence shown here is derived from an EMBL/GenBank/DDBJ whole genome shotgun (WGS) entry which is preliminary data.</text>
</comment>
<evidence type="ECO:0000256" key="6">
    <source>
        <dbReference type="ARBA" id="ARBA00023136"/>
    </source>
</evidence>
<dbReference type="RefSeq" id="WP_343895700.1">
    <property type="nucleotide sequence ID" value="NZ_BAAAFZ010000034.1"/>
</dbReference>
<protein>
    <submittedName>
        <fullName evidence="9">YbaL family putative K(+) efflux transporter</fullName>
    </submittedName>
</protein>
<comment type="subcellular location">
    <subcellularLocation>
        <location evidence="1">Membrane</location>
        <topology evidence="1">Multi-pass membrane protein</topology>
    </subcellularLocation>
</comment>
<keyword evidence="5 7" id="KW-1133">Transmembrane helix</keyword>
<evidence type="ECO:0000256" key="4">
    <source>
        <dbReference type="ARBA" id="ARBA00022692"/>
    </source>
</evidence>
<sequence>MQHTSPMLATLVLVLALALFFGAVARAFRLPPLFGYLVAGFVVSPHTPGVVAQAEFTATLAEVGLGLLLFSVGLHFEPRDLLAVWRIALPGAALQVAFATALGAALGAAAFGFPAGPAAVFGLTLAISSTAVSTRTLEDRGQLGGPAGRIALGWLVVQDLLVVLALVLLPAVAGDGAGADGLPAALLKTALELAAFAALVFVVGRRFLPWALSGLARSGSRELFTLGVVVSALGVAYAAAGLFNVSFALGAFFAGVVLGESDLGHQAAADTVGLQRVFAALFFVSVGMSLDPAALLAAPVVSLLALGAVLVGVGGATFALLLVLRVEAATAAAVAGAMAQIGEFSFLLAKIATDGGVLPPEAGAPVLAAAFGAILLTPLTLRAALGAARLLRASPRFRSWEVGRRGRPVRPPPGAVLRDHAILVGHGRVGRVVAEALRRHGMPFVVIEGDRRNAEHAKAAGVPAIWGDAARPEVLAAARPEAARLLVLALPDAEESARVLALARRANPGVAAAVRAHSDGEVELLTRDAAVGLVVMGERETALGMADFALRRLGLDAGAAQDTVDALRAAMPGTAVP</sequence>
<accession>A0ABP3Q9A6</accession>
<dbReference type="Gene3D" id="3.40.50.720">
    <property type="entry name" value="NAD(P)-binding Rossmann-like Domain"/>
    <property type="match status" value="1"/>
</dbReference>